<name>A0A411HES4_9GAMM</name>
<dbReference type="KEGG" id="xbc:ELE36_00565"/>
<protein>
    <submittedName>
        <fullName evidence="2">DUF4156 domain-containing protein</fullName>
    </submittedName>
</protein>
<dbReference type="PROSITE" id="PS51257">
    <property type="entry name" value="PROKAR_LIPOPROTEIN"/>
    <property type="match status" value="1"/>
</dbReference>
<organism evidence="2 3">
    <name type="scientific">Pseudolysobacter antarcticus</name>
    <dbReference type="NCBI Taxonomy" id="2511995"/>
    <lineage>
        <taxon>Bacteria</taxon>
        <taxon>Pseudomonadati</taxon>
        <taxon>Pseudomonadota</taxon>
        <taxon>Gammaproteobacteria</taxon>
        <taxon>Lysobacterales</taxon>
        <taxon>Rhodanobacteraceae</taxon>
        <taxon>Pseudolysobacter</taxon>
    </lineage>
</organism>
<gene>
    <name evidence="2" type="ORF">ELE36_00565</name>
</gene>
<dbReference type="RefSeq" id="WP_129831241.1">
    <property type="nucleotide sequence ID" value="NZ_CP035704.1"/>
</dbReference>
<proteinExistence type="predicted"/>
<dbReference type="AlphaFoldDB" id="A0A411HES4"/>
<keyword evidence="3" id="KW-1185">Reference proteome</keyword>
<accession>A0A411HES4</accession>
<dbReference type="EMBL" id="CP035704">
    <property type="protein sequence ID" value="QBB68990.1"/>
    <property type="molecule type" value="Genomic_DNA"/>
</dbReference>
<evidence type="ECO:0000256" key="1">
    <source>
        <dbReference type="SAM" id="MobiDB-lite"/>
    </source>
</evidence>
<evidence type="ECO:0000313" key="2">
    <source>
        <dbReference type="EMBL" id="QBB68990.1"/>
    </source>
</evidence>
<evidence type="ECO:0000313" key="3">
    <source>
        <dbReference type="Proteomes" id="UP000291562"/>
    </source>
</evidence>
<dbReference type="InterPro" id="IPR025294">
    <property type="entry name" value="DUF4156"/>
</dbReference>
<dbReference type="Pfam" id="PF13698">
    <property type="entry name" value="DUF4156"/>
    <property type="match status" value="1"/>
</dbReference>
<dbReference type="OrthoDB" id="6120981at2"/>
<reference evidence="2 3" key="1">
    <citation type="submission" date="2019-01" db="EMBL/GenBank/DDBJ databases">
        <title>Pseudolysobacter antarctica gen. nov., sp. nov., isolated from Fildes Peninsula, Antarctica.</title>
        <authorList>
            <person name="Wei Z."/>
            <person name="Peng F."/>
        </authorList>
    </citation>
    <scope>NUCLEOTIDE SEQUENCE [LARGE SCALE GENOMIC DNA]</scope>
    <source>
        <strain evidence="2 3">AQ6-296</strain>
    </source>
</reference>
<feature type="region of interest" description="Disordered" evidence="1">
    <location>
        <begin position="103"/>
        <end position="130"/>
    </location>
</feature>
<sequence length="130" mass="14144">MNKFLLPVFLCVALGACTWVKLDTQAQKIRVAYDGNVSGCRDQGKVSVSVRDHVSFYHRSELKVRDELETLARNEAVDMHADTLKPLGDPVDGSQSFGAYSCGAKPPAPHVRGAPADAKKDGVETYPIKN</sequence>
<dbReference type="Proteomes" id="UP000291562">
    <property type="component" value="Chromosome"/>
</dbReference>